<comment type="caution">
    <text evidence="1">The sequence shown here is derived from an EMBL/GenBank/DDBJ whole genome shotgun (WGS) entry which is preliminary data.</text>
</comment>
<evidence type="ECO:0000313" key="2">
    <source>
        <dbReference type="Proteomes" id="UP001280121"/>
    </source>
</evidence>
<evidence type="ECO:0000313" key="1">
    <source>
        <dbReference type="EMBL" id="KAK2638488.1"/>
    </source>
</evidence>
<accession>A0AAD9TME8</accession>
<gene>
    <name evidence="1" type="ORF">Ddye_026283</name>
</gene>
<name>A0AAD9TME8_9ROSI</name>
<proteinExistence type="predicted"/>
<protein>
    <submittedName>
        <fullName evidence="1">Uncharacterized protein</fullName>
    </submittedName>
</protein>
<reference evidence="1" key="1">
    <citation type="journal article" date="2023" name="Plant J.">
        <title>Genome sequences and population genomics provide insights into the demographic history, inbreeding, and mutation load of two 'living fossil' tree species of Dipteronia.</title>
        <authorList>
            <person name="Feng Y."/>
            <person name="Comes H.P."/>
            <person name="Chen J."/>
            <person name="Zhu S."/>
            <person name="Lu R."/>
            <person name="Zhang X."/>
            <person name="Li P."/>
            <person name="Qiu J."/>
            <person name="Olsen K.M."/>
            <person name="Qiu Y."/>
        </authorList>
    </citation>
    <scope>NUCLEOTIDE SEQUENCE</scope>
    <source>
        <strain evidence="1">KIB01</strain>
    </source>
</reference>
<keyword evidence="2" id="KW-1185">Reference proteome</keyword>
<sequence>MLQKARFSLSSVLNSVPIKTLASVLHQIGQQGMKHPLRYMMGQLGWKSAATMTGSDPDSKSAEIRRELLPHNIGSLGRAYKPAHEMEYYLKSTPPKRLDVRQPTEIVEWR</sequence>
<dbReference type="Proteomes" id="UP001280121">
    <property type="component" value="Unassembled WGS sequence"/>
</dbReference>
<dbReference type="EMBL" id="JANJYI010000008">
    <property type="protein sequence ID" value="KAK2638488.1"/>
    <property type="molecule type" value="Genomic_DNA"/>
</dbReference>
<dbReference type="AlphaFoldDB" id="A0AAD9TME8"/>
<organism evidence="1 2">
    <name type="scientific">Dipteronia dyeriana</name>
    <dbReference type="NCBI Taxonomy" id="168575"/>
    <lineage>
        <taxon>Eukaryota</taxon>
        <taxon>Viridiplantae</taxon>
        <taxon>Streptophyta</taxon>
        <taxon>Embryophyta</taxon>
        <taxon>Tracheophyta</taxon>
        <taxon>Spermatophyta</taxon>
        <taxon>Magnoliopsida</taxon>
        <taxon>eudicotyledons</taxon>
        <taxon>Gunneridae</taxon>
        <taxon>Pentapetalae</taxon>
        <taxon>rosids</taxon>
        <taxon>malvids</taxon>
        <taxon>Sapindales</taxon>
        <taxon>Sapindaceae</taxon>
        <taxon>Hippocastanoideae</taxon>
        <taxon>Acereae</taxon>
        <taxon>Dipteronia</taxon>
    </lineage>
</organism>